<feature type="domain" description="ZP" evidence="3">
    <location>
        <begin position="1"/>
        <end position="248"/>
    </location>
</feature>
<dbReference type="Pfam" id="PF00100">
    <property type="entry name" value="Zona_pellucida"/>
    <property type="match status" value="1"/>
</dbReference>
<keyword evidence="2" id="KW-0812">Transmembrane</keyword>
<dbReference type="InterPro" id="IPR042235">
    <property type="entry name" value="ZP-C_dom"/>
</dbReference>
<sequence>MIVIVHFEADSSDFEQSRLRLSQNQTECRSNFNKLADSLELEIHLDKCSLAVDTADYVTKYSTMIDYFVQDELIDTFPVTCVHPNAISRTISATVQAKFYKNNNKSALLQSNSGHAFEVFLGSRLRFETVASIPWYNDEEFYTYPVTCWTSDYADQRPKAKKVVFLEKGCPAVSEKHRGLSRIVHDLTKAGSTAVDFALIEELLPNIRYNEDGTFPMVYAHCSVILCSGLSTTGFLNIPKCPKSSFCAGESAVSHRLPAHLVGHEKLHLVNGPISPVKPSEAPQTAETRRADDCVVRCRSANLRQTLTTEASRRIDTVLVQGVPMTTTMLVSFFSFLCGATLTVALWFIHVKTDPRRTLKLVDRRETCSSDSTDQPESTLISNCL</sequence>
<keyword evidence="2" id="KW-1133">Transmembrane helix</keyword>
<proteinExistence type="predicted"/>
<dbReference type="Gene3D" id="2.60.40.4100">
    <property type="entry name" value="Zona pellucida, ZP-C domain"/>
    <property type="match status" value="1"/>
</dbReference>
<dbReference type="PROSITE" id="PS51034">
    <property type="entry name" value="ZP_2"/>
    <property type="match status" value="1"/>
</dbReference>
<dbReference type="AlphaFoldDB" id="A0A914VB46"/>
<dbReference type="InterPro" id="IPR001507">
    <property type="entry name" value="ZP_dom"/>
</dbReference>
<accession>A0A914VB46</accession>
<feature type="transmembrane region" description="Helical" evidence="2">
    <location>
        <begin position="329"/>
        <end position="349"/>
    </location>
</feature>
<evidence type="ECO:0000259" key="3">
    <source>
        <dbReference type="PROSITE" id="PS51034"/>
    </source>
</evidence>
<dbReference type="WBParaSite" id="PSAMB.scaffold173size69370.g2863.t1">
    <property type="protein sequence ID" value="PSAMB.scaffold173size69370.g2863.t1"/>
    <property type="gene ID" value="PSAMB.scaffold173size69370.g2863"/>
</dbReference>
<dbReference type="Proteomes" id="UP000887566">
    <property type="component" value="Unplaced"/>
</dbReference>
<evidence type="ECO:0000256" key="2">
    <source>
        <dbReference type="SAM" id="Phobius"/>
    </source>
</evidence>
<evidence type="ECO:0000256" key="1">
    <source>
        <dbReference type="ARBA" id="ARBA00023157"/>
    </source>
</evidence>
<organism evidence="4 5">
    <name type="scientific">Plectus sambesii</name>
    <dbReference type="NCBI Taxonomy" id="2011161"/>
    <lineage>
        <taxon>Eukaryota</taxon>
        <taxon>Metazoa</taxon>
        <taxon>Ecdysozoa</taxon>
        <taxon>Nematoda</taxon>
        <taxon>Chromadorea</taxon>
        <taxon>Plectida</taxon>
        <taxon>Plectina</taxon>
        <taxon>Plectoidea</taxon>
        <taxon>Plectidae</taxon>
        <taxon>Plectus</taxon>
    </lineage>
</organism>
<dbReference type="InterPro" id="IPR055355">
    <property type="entry name" value="ZP-C"/>
</dbReference>
<name>A0A914VB46_9BILA</name>
<reference evidence="5" key="1">
    <citation type="submission" date="2022-11" db="UniProtKB">
        <authorList>
            <consortium name="WormBaseParasite"/>
        </authorList>
    </citation>
    <scope>IDENTIFICATION</scope>
</reference>
<protein>
    <submittedName>
        <fullName evidence="5">ZP domain-containing protein</fullName>
    </submittedName>
</protein>
<keyword evidence="1" id="KW-1015">Disulfide bond</keyword>
<evidence type="ECO:0000313" key="4">
    <source>
        <dbReference type="Proteomes" id="UP000887566"/>
    </source>
</evidence>
<keyword evidence="4" id="KW-1185">Reference proteome</keyword>
<evidence type="ECO:0000313" key="5">
    <source>
        <dbReference type="WBParaSite" id="PSAMB.scaffold173size69370.g2863.t1"/>
    </source>
</evidence>
<keyword evidence="2" id="KW-0472">Membrane</keyword>